<proteinExistence type="predicted"/>
<sequence>MKQPITLEHLPGLGPKSSSMLRDVGIVTVRDLYSADPYFLYQSLKRRFPSTSLNLLYAIMGAQEQRHWLEIKKERRLEILMRLEEMGMA</sequence>
<reference evidence="2" key="1">
    <citation type="submission" date="2021-04" db="EMBL/GenBank/DDBJ databases">
        <title>novel species isolated from subtropical streams in China.</title>
        <authorList>
            <person name="Lu H."/>
        </authorList>
    </citation>
    <scope>NUCLEOTIDE SEQUENCE</scope>
    <source>
        <strain evidence="2">FT137W</strain>
    </source>
</reference>
<accession>A0A941E3G7</accession>
<name>A0A941E3G7_9BURK</name>
<keyword evidence="3" id="KW-1185">Reference proteome</keyword>
<dbReference type="InterPro" id="IPR047525">
    <property type="entry name" value="TfoX-like"/>
</dbReference>
<dbReference type="Proteomes" id="UP000678545">
    <property type="component" value="Unassembled WGS sequence"/>
</dbReference>
<evidence type="ECO:0000313" key="3">
    <source>
        <dbReference type="Proteomes" id="UP000678545"/>
    </source>
</evidence>
<dbReference type="PANTHER" id="PTHR36121">
    <property type="entry name" value="PROTEIN SXY"/>
    <property type="match status" value="1"/>
</dbReference>
<dbReference type="Gene3D" id="1.10.150.20">
    <property type="entry name" value="5' to 3' exonuclease, C-terminal subdomain"/>
    <property type="match status" value="1"/>
</dbReference>
<dbReference type="InterPro" id="IPR007077">
    <property type="entry name" value="TfoX_C"/>
</dbReference>
<evidence type="ECO:0000313" key="2">
    <source>
        <dbReference type="EMBL" id="MBR7800512.1"/>
    </source>
</evidence>
<gene>
    <name evidence="2" type="ORF">KDM90_10945</name>
</gene>
<dbReference type="InterPro" id="IPR043502">
    <property type="entry name" value="DNA/RNA_pol_sf"/>
</dbReference>
<protein>
    <submittedName>
        <fullName evidence="2">TfoX/Sxy family DNA transformation protein</fullName>
    </submittedName>
</protein>
<dbReference type="PANTHER" id="PTHR36121:SF1">
    <property type="entry name" value="PROTEIN SXY"/>
    <property type="match status" value="1"/>
</dbReference>
<feature type="domain" description="TfoX C-terminal" evidence="1">
    <location>
        <begin position="6"/>
        <end position="80"/>
    </location>
</feature>
<evidence type="ECO:0000259" key="1">
    <source>
        <dbReference type="Pfam" id="PF04994"/>
    </source>
</evidence>
<organism evidence="2 3">
    <name type="scientific">Undibacterium fentianense</name>
    <dbReference type="NCBI Taxonomy" id="2828728"/>
    <lineage>
        <taxon>Bacteria</taxon>
        <taxon>Pseudomonadati</taxon>
        <taxon>Pseudomonadota</taxon>
        <taxon>Betaproteobacteria</taxon>
        <taxon>Burkholderiales</taxon>
        <taxon>Oxalobacteraceae</taxon>
        <taxon>Undibacterium</taxon>
    </lineage>
</organism>
<dbReference type="SUPFAM" id="SSF56672">
    <property type="entry name" value="DNA/RNA polymerases"/>
    <property type="match status" value="1"/>
</dbReference>
<comment type="caution">
    <text evidence="2">The sequence shown here is derived from an EMBL/GenBank/DDBJ whole genome shotgun (WGS) entry which is preliminary data.</text>
</comment>
<dbReference type="EMBL" id="JAGSPJ010000004">
    <property type="protein sequence ID" value="MBR7800512.1"/>
    <property type="molecule type" value="Genomic_DNA"/>
</dbReference>
<dbReference type="AlphaFoldDB" id="A0A941E3G7"/>
<dbReference type="Pfam" id="PF04994">
    <property type="entry name" value="TfoX_C"/>
    <property type="match status" value="1"/>
</dbReference>